<proteinExistence type="predicted"/>
<reference evidence="2" key="1">
    <citation type="submission" date="2019-01" db="EMBL/GenBank/DDBJ databases">
        <title>Colletotrichum abscissum LGMF1257.</title>
        <authorList>
            <person name="Baroncelli R."/>
        </authorList>
    </citation>
    <scope>NUCLEOTIDE SEQUENCE</scope>
    <source>
        <strain evidence="2">Ca142</strain>
    </source>
</reference>
<dbReference type="Pfam" id="PF12612">
    <property type="entry name" value="TFCD_C"/>
    <property type="match status" value="1"/>
</dbReference>
<dbReference type="AlphaFoldDB" id="A0A9Q0ASI3"/>
<comment type="caution">
    <text evidence="2">The sequence shown here is derived from an EMBL/GenBank/DDBJ whole genome shotgun (WGS) entry which is preliminary data.</text>
</comment>
<organism evidence="2 3">
    <name type="scientific">Colletotrichum abscissum</name>
    <dbReference type="NCBI Taxonomy" id="1671311"/>
    <lineage>
        <taxon>Eukaryota</taxon>
        <taxon>Fungi</taxon>
        <taxon>Dikarya</taxon>
        <taxon>Ascomycota</taxon>
        <taxon>Pezizomycotina</taxon>
        <taxon>Sordariomycetes</taxon>
        <taxon>Hypocreomycetidae</taxon>
        <taxon>Glomerellales</taxon>
        <taxon>Glomerellaceae</taxon>
        <taxon>Colletotrichum</taxon>
        <taxon>Colletotrichum acutatum species complex</taxon>
    </lineage>
</organism>
<dbReference type="EMBL" id="SDAQ01000397">
    <property type="protein sequence ID" value="KAI3526901.1"/>
    <property type="molecule type" value="Genomic_DNA"/>
</dbReference>
<name>A0A9Q0ASI3_9PEZI</name>
<evidence type="ECO:0000313" key="2">
    <source>
        <dbReference type="EMBL" id="KAI3526901.1"/>
    </source>
</evidence>
<gene>
    <name evidence="2" type="ORF">CABS02_15494</name>
</gene>
<dbReference type="InterPro" id="IPR022577">
    <property type="entry name" value="TBCD_C"/>
</dbReference>
<feature type="domain" description="Tubulin-folding cofactor D C-terminal" evidence="1">
    <location>
        <begin position="42"/>
        <end position="151"/>
    </location>
</feature>
<dbReference type="Proteomes" id="UP001056436">
    <property type="component" value="Unassembled WGS sequence"/>
</dbReference>
<evidence type="ECO:0000313" key="3">
    <source>
        <dbReference type="Proteomes" id="UP001056436"/>
    </source>
</evidence>
<protein>
    <submittedName>
        <fullName evidence="2">Beta-tubulin cofactor d</fullName>
    </submittedName>
</protein>
<accession>A0A9Q0ASI3</accession>
<sequence>FATTFTKLTFSSKTYFQTLLSLYATENSLQPPIAEPARADAGAWMAELLAGYVTSADTGNEDLVIASRAALADFCAASPRNLDAVCAALVSNVKTRQTPGRGQGDRVVVPTLEIAAFLCHVGLFQKCRGVDLRHLCLQVQRAGYKTGNVRKLEACIKVYGCVAGFDEVCAGVTEEDLGKEEKEEILRGKRRDGISEARKRLGALMFHPWPRVRSLVVDELWKLFGEQEDEGEHGGGGGGESLKSVDWSKADKASINRVVEQFALSRAA</sequence>
<evidence type="ECO:0000259" key="1">
    <source>
        <dbReference type="Pfam" id="PF12612"/>
    </source>
</evidence>
<feature type="non-terminal residue" evidence="2">
    <location>
        <position position="1"/>
    </location>
</feature>
<keyword evidence="3" id="KW-1185">Reference proteome</keyword>
<dbReference type="OrthoDB" id="10253476at2759"/>